<evidence type="ECO:0000313" key="1">
    <source>
        <dbReference type="EMBL" id="KAI3826402.1"/>
    </source>
</evidence>
<reference evidence="2" key="1">
    <citation type="journal article" date="2022" name="Mol. Ecol. Resour.">
        <title>The genomes of chicory, endive, great burdock and yacon provide insights into Asteraceae palaeo-polyploidization history and plant inulin production.</title>
        <authorList>
            <person name="Fan W."/>
            <person name="Wang S."/>
            <person name="Wang H."/>
            <person name="Wang A."/>
            <person name="Jiang F."/>
            <person name="Liu H."/>
            <person name="Zhao H."/>
            <person name="Xu D."/>
            <person name="Zhang Y."/>
        </authorList>
    </citation>
    <scope>NUCLEOTIDE SEQUENCE [LARGE SCALE GENOMIC DNA]</scope>
    <source>
        <strain evidence="2">cv. Yunnan</strain>
    </source>
</reference>
<accession>A0ACB9K2C7</accession>
<name>A0ACB9K2C7_9ASTR</name>
<dbReference type="Proteomes" id="UP001056120">
    <property type="component" value="Linkage Group LG01"/>
</dbReference>
<organism evidence="1 2">
    <name type="scientific">Smallanthus sonchifolius</name>
    <dbReference type="NCBI Taxonomy" id="185202"/>
    <lineage>
        <taxon>Eukaryota</taxon>
        <taxon>Viridiplantae</taxon>
        <taxon>Streptophyta</taxon>
        <taxon>Embryophyta</taxon>
        <taxon>Tracheophyta</taxon>
        <taxon>Spermatophyta</taxon>
        <taxon>Magnoliopsida</taxon>
        <taxon>eudicotyledons</taxon>
        <taxon>Gunneridae</taxon>
        <taxon>Pentapetalae</taxon>
        <taxon>asterids</taxon>
        <taxon>campanulids</taxon>
        <taxon>Asterales</taxon>
        <taxon>Asteraceae</taxon>
        <taxon>Asteroideae</taxon>
        <taxon>Heliantheae alliance</taxon>
        <taxon>Millerieae</taxon>
        <taxon>Smallanthus</taxon>
    </lineage>
</organism>
<reference evidence="1 2" key="2">
    <citation type="journal article" date="2022" name="Mol. Ecol. Resour.">
        <title>The genomes of chicory, endive, great burdock and yacon provide insights into Asteraceae paleo-polyploidization history and plant inulin production.</title>
        <authorList>
            <person name="Fan W."/>
            <person name="Wang S."/>
            <person name="Wang H."/>
            <person name="Wang A."/>
            <person name="Jiang F."/>
            <person name="Liu H."/>
            <person name="Zhao H."/>
            <person name="Xu D."/>
            <person name="Zhang Y."/>
        </authorList>
    </citation>
    <scope>NUCLEOTIDE SEQUENCE [LARGE SCALE GENOMIC DNA]</scope>
    <source>
        <strain evidence="2">cv. Yunnan</strain>
        <tissue evidence="1">Leaves</tissue>
    </source>
</reference>
<evidence type="ECO:0000313" key="2">
    <source>
        <dbReference type="Proteomes" id="UP001056120"/>
    </source>
</evidence>
<dbReference type="EMBL" id="CM042018">
    <property type="protein sequence ID" value="KAI3826402.1"/>
    <property type="molecule type" value="Genomic_DNA"/>
</dbReference>
<gene>
    <name evidence="1" type="ORF">L1987_00450</name>
</gene>
<protein>
    <submittedName>
        <fullName evidence="1">Uncharacterized protein</fullName>
    </submittedName>
</protein>
<proteinExistence type="predicted"/>
<keyword evidence="2" id="KW-1185">Reference proteome</keyword>
<sequence>MVVRCGYSSPTRTNVTMEMVMVVHDGSVAVAVEGGIDGGERCSSVEMMVACYGDGNFKGVHGNSFDGDENENNLVVVVGEGYGGGGLSQVTGGKKPSDDD</sequence>
<comment type="caution">
    <text evidence="1">The sequence shown here is derived from an EMBL/GenBank/DDBJ whole genome shotgun (WGS) entry which is preliminary data.</text>
</comment>